<evidence type="ECO:0000313" key="4">
    <source>
        <dbReference type="Proteomes" id="UP000789390"/>
    </source>
</evidence>
<reference evidence="3" key="1">
    <citation type="submission" date="2021-11" db="EMBL/GenBank/DDBJ databases">
        <authorList>
            <person name="Schell T."/>
        </authorList>
    </citation>
    <scope>NUCLEOTIDE SEQUENCE</scope>
    <source>
        <strain evidence="3">M5</strain>
    </source>
</reference>
<protein>
    <recommendedName>
        <fullName evidence="2">C2H2-type domain-containing protein</fullName>
    </recommendedName>
</protein>
<dbReference type="PROSITE" id="PS50157">
    <property type="entry name" value="ZINC_FINGER_C2H2_2"/>
    <property type="match status" value="2"/>
</dbReference>
<evidence type="ECO:0000259" key="2">
    <source>
        <dbReference type="PROSITE" id="PS50157"/>
    </source>
</evidence>
<comment type="caution">
    <text evidence="3">The sequence shown here is derived from an EMBL/GenBank/DDBJ whole genome shotgun (WGS) entry which is preliminary data.</text>
</comment>
<dbReference type="EMBL" id="CAKKLH010000280">
    <property type="protein sequence ID" value="CAH0107944.1"/>
    <property type="molecule type" value="Genomic_DNA"/>
</dbReference>
<name>A0A8J2W7B4_9CRUS</name>
<accession>A0A8J2W7B4</accession>
<dbReference type="PROSITE" id="PS00028">
    <property type="entry name" value="ZINC_FINGER_C2H2_1"/>
    <property type="match status" value="3"/>
</dbReference>
<evidence type="ECO:0000256" key="1">
    <source>
        <dbReference type="PROSITE-ProRule" id="PRU00042"/>
    </source>
</evidence>
<dbReference type="GO" id="GO:0008270">
    <property type="term" value="F:zinc ion binding"/>
    <property type="evidence" value="ECO:0007669"/>
    <property type="project" value="UniProtKB-KW"/>
</dbReference>
<dbReference type="InterPro" id="IPR036236">
    <property type="entry name" value="Znf_C2H2_sf"/>
</dbReference>
<dbReference type="SMART" id="SM00355">
    <property type="entry name" value="ZnF_C2H2"/>
    <property type="match status" value="3"/>
</dbReference>
<gene>
    <name evidence="3" type="ORF">DGAL_LOCUS11284</name>
</gene>
<sequence length="233" mass="27150">MAKTFTLPPRCTLGSSKSFESDSDSSTYHCHYCSTQNSHAGDSSHPLFECEICSKKFRQLSTYTRHKKMHCNPEEKVFICCRLCTHTCESELSMKFHVTEVHAPKKDFYKSNKTYNSKEEVDNNFRNNQYTCKTCLKSFKKKCHLFNHIRCHVPKLVSIFVSFIKYSGYIKCRKFRKITFQQPSQKEECSKDVVLGEPNVKNGFQKSSGILVNFWPRVVLSSHLNILLSRRNE</sequence>
<dbReference type="Gene3D" id="3.30.160.60">
    <property type="entry name" value="Classic Zinc Finger"/>
    <property type="match status" value="2"/>
</dbReference>
<dbReference type="AlphaFoldDB" id="A0A8J2W7B4"/>
<organism evidence="3 4">
    <name type="scientific">Daphnia galeata</name>
    <dbReference type="NCBI Taxonomy" id="27404"/>
    <lineage>
        <taxon>Eukaryota</taxon>
        <taxon>Metazoa</taxon>
        <taxon>Ecdysozoa</taxon>
        <taxon>Arthropoda</taxon>
        <taxon>Crustacea</taxon>
        <taxon>Branchiopoda</taxon>
        <taxon>Diplostraca</taxon>
        <taxon>Cladocera</taxon>
        <taxon>Anomopoda</taxon>
        <taxon>Daphniidae</taxon>
        <taxon>Daphnia</taxon>
    </lineage>
</organism>
<dbReference type="SUPFAM" id="SSF57667">
    <property type="entry name" value="beta-beta-alpha zinc fingers"/>
    <property type="match status" value="1"/>
</dbReference>
<keyword evidence="1" id="KW-0863">Zinc-finger</keyword>
<dbReference type="OrthoDB" id="428658at2759"/>
<feature type="domain" description="C2H2-type" evidence="2">
    <location>
        <begin position="130"/>
        <end position="152"/>
    </location>
</feature>
<proteinExistence type="predicted"/>
<keyword evidence="1" id="KW-0479">Metal-binding</keyword>
<dbReference type="Proteomes" id="UP000789390">
    <property type="component" value="Unassembled WGS sequence"/>
</dbReference>
<feature type="domain" description="C2H2-type" evidence="2">
    <location>
        <begin position="48"/>
        <end position="75"/>
    </location>
</feature>
<keyword evidence="1" id="KW-0862">Zinc</keyword>
<evidence type="ECO:0000313" key="3">
    <source>
        <dbReference type="EMBL" id="CAH0107944.1"/>
    </source>
</evidence>
<keyword evidence="4" id="KW-1185">Reference proteome</keyword>
<dbReference type="InterPro" id="IPR013087">
    <property type="entry name" value="Znf_C2H2_type"/>
</dbReference>